<comment type="caution">
    <text evidence="1">The sequence shown here is derived from an EMBL/GenBank/DDBJ whole genome shotgun (WGS) entry which is preliminary data.</text>
</comment>
<dbReference type="EMBL" id="NCKW01011240">
    <property type="protein sequence ID" value="POM63955.1"/>
    <property type="molecule type" value="Genomic_DNA"/>
</dbReference>
<dbReference type="Proteomes" id="UP000237271">
    <property type="component" value="Unassembled WGS sequence"/>
</dbReference>
<keyword evidence="2" id="KW-1185">Reference proteome</keyword>
<evidence type="ECO:0000313" key="1">
    <source>
        <dbReference type="EMBL" id="POM63955.1"/>
    </source>
</evidence>
<organism evidence="1 2">
    <name type="scientific">Phytophthora palmivora</name>
    <dbReference type="NCBI Taxonomy" id="4796"/>
    <lineage>
        <taxon>Eukaryota</taxon>
        <taxon>Sar</taxon>
        <taxon>Stramenopiles</taxon>
        <taxon>Oomycota</taxon>
        <taxon>Peronosporomycetes</taxon>
        <taxon>Peronosporales</taxon>
        <taxon>Peronosporaceae</taxon>
        <taxon>Phytophthora</taxon>
    </lineage>
</organism>
<protein>
    <submittedName>
        <fullName evidence="1">Uncharacterized protein</fullName>
    </submittedName>
</protein>
<dbReference type="AlphaFoldDB" id="A0A2P4XEI1"/>
<evidence type="ECO:0000313" key="2">
    <source>
        <dbReference type="Proteomes" id="UP000237271"/>
    </source>
</evidence>
<gene>
    <name evidence="1" type="ORF">PHPALM_20583</name>
</gene>
<reference evidence="1 2" key="1">
    <citation type="journal article" date="2017" name="Genome Biol. Evol.">
        <title>Phytophthora megakarya and P. palmivora, closely related causal agents of cacao black pod rot, underwent increases in genome sizes and gene numbers by different mechanisms.</title>
        <authorList>
            <person name="Ali S.S."/>
            <person name="Shao J."/>
            <person name="Lary D.J."/>
            <person name="Kronmiller B."/>
            <person name="Shen D."/>
            <person name="Strem M.D."/>
            <person name="Amoako-Attah I."/>
            <person name="Akrofi A.Y."/>
            <person name="Begoude B.A."/>
            <person name="Ten Hoopen G.M."/>
            <person name="Coulibaly K."/>
            <person name="Kebe B.I."/>
            <person name="Melnick R.L."/>
            <person name="Guiltinan M.J."/>
            <person name="Tyler B.M."/>
            <person name="Meinhardt L.W."/>
            <person name="Bailey B.A."/>
        </authorList>
    </citation>
    <scope>NUCLEOTIDE SEQUENCE [LARGE SCALE GENOMIC DNA]</scope>
    <source>
        <strain evidence="2">sbr112.9</strain>
    </source>
</reference>
<dbReference type="OrthoDB" id="105361at2759"/>
<sequence>MPMSANQELDYPTVAHLIFAVTAAPKVEDISHEALTQWIDLHLEYEETMRARCELSGEDRKSVMRSSKDELTDEFIWDWIMTTVRNFKDNALPNIDELFQDRLVMSMTKSDVDARVLEYFHLCNTIVKNNGLAALFSEEDGAKKKCKILLNCLPEELKTRVINEVDFRLPTAKSNISVLFKVVSEKALEID</sequence>
<accession>A0A2P4XEI1</accession>
<name>A0A2P4XEI1_9STRA</name>
<proteinExistence type="predicted"/>